<comment type="caution">
    <text evidence="8">The sequence shown here is derived from an EMBL/GenBank/DDBJ whole genome shotgun (WGS) entry which is preliminary data.</text>
</comment>
<sequence>MQQRSDAPGGRARRALLALTACATAATLVAGCGTTTSPEGDGGETSAAEGAVAPARSTDPTPVVVEGHVRGVDVEARVGPVAVDGDLAVLRVEVEATGGDEAVMAGFVFANRALTQEDSFDGVRLVDLEAGVVREAARTADGAALASMGEEYMLSPGREPVVGHVAFDAPPTATTSVLVPAVGLVEDVPVVEAADADGLTVPVAELSSGDLAGVVAPSAYLETFSTTAGDAVRTRDAHDVVSVVVDSDVLFDVDSAVIGPGADEALDAVVAQLALAADGELVVVGHTDDQGEEAANQELSERRARAVADRLAEIADLGRFDVRVEGRGESEPLTTEATEEARALNRRVTVEFTPATDAATVQAPAGDGLVPAEGPTIEGLGGAVVLHGDGVGGVQRLHVELRGVRRVGGYLVGELAVRNDGAEQASFVSVLGSVRDGRGDLGLGLLGASNVTLLDGGVRVYPVDYLVDEDLYEISARNVLADAAVGSLASGTTSVVSVVWPDRGSDTVVVDVPEGSTSVTDGSTPIRFVDVPVSG</sequence>
<feature type="chain" id="PRO_5039435347" evidence="6">
    <location>
        <begin position="31"/>
        <end position="535"/>
    </location>
</feature>
<protein>
    <submittedName>
        <fullName evidence="8">OmpA family protein</fullName>
    </submittedName>
</protein>
<evidence type="ECO:0000259" key="7">
    <source>
        <dbReference type="PROSITE" id="PS51123"/>
    </source>
</evidence>
<evidence type="ECO:0000256" key="5">
    <source>
        <dbReference type="SAM" id="MobiDB-lite"/>
    </source>
</evidence>
<accession>A0A6N7ZJ92</accession>
<dbReference type="InterPro" id="IPR006665">
    <property type="entry name" value="OmpA-like"/>
</dbReference>
<evidence type="ECO:0000313" key="9">
    <source>
        <dbReference type="Proteomes" id="UP000440668"/>
    </source>
</evidence>
<dbReference type="SUPFAM" id="SSF103088">
    <property type="entry name" value="OmpA-like"/>
    <property type="match status" value="1"/>
</dbReference>
<dbReference type="AlphaFoldDB" id="A0A6N7ZJ92"/>
<evidence type="ECO:0000256" key="4">
    <source>
        <dbReference type="PROSITE-ProRule" id="PRU00473"/>
    </source>
</evidence>
<reference evidence="8 9" key="1">
    <citation type="submission" date="2019-11" db="EMBL/GenBank/DDBJ databases">
        <title>Cellulosimicrobium composti sp. nov. isolated from a compost.</title>
        <authorList>
            <person name="Yang Y."/>
        </authorList>
    </citation>
    <scope>NUCLEOTIDE SEQUENCE [LARGE SCALE GENOMIC DNA]</scope>
    <source>
        <strain evidence="8 9">BIT-GX5</strain>
    </source>
</reference>
<dbReference type="InterPro" id="IPR036737">
    <property type="entry name" value="OmpA-like_sf"/>
</dbReference>
<name>A0A6N7ZJ92_9MICO</name>
<dbReference type="PROSITE" id="PS51257">
    <property type="entry name" value="PROKAR_LIPOPROTEIN"/>
    <property type="match status" value="1"/>
</dbReference>
<dbReference type="Pfam" id="PF00691">
    <property type="entry name" value="OmpA"/>
    <property type="match status" value="1"/>
</dbReference>
<proteinExistence type="predicted"/>
<evidence type="ECO:0000256" key="3">
    <source>
        <dbReference type="ARBA" id="ARBA00023237"/>
    </source>
</evidence>
<evidence type="ECO:0000313" key="8">
    <source>
        <dbReference type="EMBL" id="MTG89318.1"/>
    </source>
</evidence>
<comment type="subcellular location">
    <subcellularLocation>
        <location evidence="1">Cell outer membrane</location>
    </subcellularLocation>
</comment>
<gene>
    <name evidence="8" type="ORF">GJV82_10220</name>
</gene>
<keyword evidence="2 4" id="KW-0472">Membrane</keyword>
<dbReference type="PANTHER" id="PTHR30329:SF21">
    <property type="entry name" value="LIPOPROTEIN YIAD-RELATED"/>
    <property type="match status" value="1"/>
</dbReference>
<dbReference type="Gene3D" id="3.30.1330.60">
    <property type="entry name" value="OmpA-like domain"/>
    <property type="match status" value="1"/>
</dbReference>
<dbReference type="CDD" id="cd07185">
    <property type="entry name" value="OmpA_C-like"/>
    <property type="match status" value="1"/>
</dbReference>
<dbReference type="GO" id="GO:0009279">
    <property type="term" value="C:cell outer membrane"/>
    <property type="evidence" value="ECO:0007669"/>
    <property type="project" value="UniProtKB-SubCell"/>
</dbReference>
<evidence type="ECO:0000256" key="1">
    <source>
        <dbReference type="ARBA" id="ARBA00004442"/>
    </source>
</evidence>
<dbReference type="InterPro" id="IPR006664">
    <property type="entry name" value="OMP_bac"/>
</dbReference>
<feature type="region of interest" description="Disordered" evidence="5">
    <location>
        <begin position="33"/>
        <end position="60"/>
    </location>
</feature>
<dbReference type="Proteomes" id="UP000440668">
    <property type="component" value="Unassembled WGS sequence"/>
</dbReference>
<dbReference type="PANTHER" id="PTHR30329">
    <property type="entry name" value="STATOR ELEMENT OF FLAGELLAR MOTOR COMPLEX"/>
    <property type="match status" value="1"/>
</dbReference>
<keyword evidence="3" id="KW-0998">Cell outer membrane</keyword>
<dbReference type="EMBL" id="WMKA01000020">
    <property type="protein sequence ID" value="MTG89318.1"/>
    <property type="molecule type" value="Genomic_DNA"/>
</dbReference>
<dbReference type="InterPro" id="IPR050330">
    <property type="entry name" value="Bact_OuterMem_StrucFunc"/>
</dbReference>
<organism evidence="8 9">
    <name type="scientific">Cellulosimicrobium composti</name>
    <dbReference type="NCBI Taxonomy" id="2672572"/>
    <lineage>
        <taxon>Bacteria</taxon>
        <taxon>Bacillati</taxon>
        <taxon>Actinomycetota</taxon>
        <taxon>Actinomycetes</taxon>
        <taxon>Micrococcales</taxon>
        <taxon>Promicromonosporaceae</taxon>
        <taxon>Cellulosimicrobium</taxon>
    </lineage>
</organism>
<dbReference type="RefSeq" id="WP_155099150.1">
    <property type="nucleotide sequence ID" value="NZ_WMKA01000020.1"/>
</dbReference>
<dbReference type="PROSITE" id="PS51123">
    <property type="entry name" value="OMPA_2"/>
    <property type="match status" value="1"/>
</dbReference>
<evidence type="ECO:0000256" key="2">
    <source>
        <dbReference type="ARBA" id="ARBA00023136"/>
    </source>
</evidence>
<feature type="signal peptide" evidence="6">
    <location>
        <begin position="1"/>
        <end position="30"/>
    </location>
</feature>
<evidence type="ECO:0000256" key="6">
    <source>
        <dbReference type="SAM" id="SignalP"/>
    </source>
</evidence>
<feature type="domain" description="OmpA-like" evidence="7">
    <location>
        <begin position="238"/>
        <end position="356"/>
    </location>
</feature>
<dbReference type="PRINTS" id="PR01021">
    <property type="entry name" value="OMPADOMAIN"/>
</dbReference>
<keyword evidence="6" id="KW-0732">Signal</keyword>